<keyword evidence="4" id="KW-1185">Reference proteome</keyword>
<feature type="compositionally biased region" description="Gly residues" evidence="1">
    <location>
        <begin position="53"/>
        <end position="63"/>
    </location>
</feature>
<proteinExistence type="predicted"/>
<dbReference type="AlphaFoldDB" id="A0A485MPK2"/>
<dbReference type="GO" id="GO:1990904">
    <property type="term" value="C:ribonucleoprotein complex"/>
    <property type="evidence" value="ECO:0007669"/>
    <property type="project" value="UniProtKB-KW"/>
</dbReference>
<evidence type="ECO:0000256" key="1">
    <source>
        <dbReference type="SAM" id="MobiDB-lite"/>
    </source>
</evidence>
<keyword evidence="3" id="KW-0687">Ribonucleoprotein</keyword>
<sequence length="95" mass="9735">MVVVGYGGSGDGCIGFGKDGSHFGGGRSYNDFGNYNNQSSNSGPMKENHFGGRSFGPFGGGGPYSAKPQNQGGYGGSGSSYGSDRRFQFLSVNKA</sequence>
<gene>
    <name evidence="3" type="ORF">LYPA_23C004663</name>
</gene>
<dbReference type="EMBL" id="CAAGRJ010004176">
    <property type="protein sequence ID" value="VFV22054.1"/>
    <property type="molecule type" value="Genomic_DNA"/>
</dbReference>
<accession>A0A485MPK2</accession>
<reference evidence="3 4" key="1">
    <citation type="submission" date="2019-01" db="EMBL/GenBank/DDBJ databases">
        <authorList>
            <person name="Alioto T."/>
            <person name="Alioto T."/>
        </authorList>
    </citation>
    <scope>NUCLEOTIDE SEQUENCE [LARGE SCALE GENOMIC DNA]</scope>
</reference>
<organism evidence="3 4">
    <name type="scientific">Lynx pardinus</name>
    <name type="common">Iberian lynx</name>
    <name type="synonym">Felis pardina</name>
    <dbReference type="NCBI Taxonomy" id="191816"/>
    <lineage>
        <taxon>Eukaryota</taxon>
        <taxon>Metazoa</taxon>
        <taxon>Chordata</taxon>
        <taxon>Craniata</taxon>
        <taxon>Vertebrata</taxon>
        <taxon>Euteleostomi</taxon>
        <taxon>Mammalia</taxon>
        <taxon>Eutheria</taxon>
        <taxon>Laurasiatheria</taxon>
        <taxon>Carnivora</taxon>
        <taxon>Feliformia</taxon>
        <taxon>Felidae</taxon>
        <taxon>Felinae</taxon>
        <taxon>Lynx</taxon>
    </lineage>
</organism>
<dbReference type="Proteomes" id="UP000386466">
    <property type="component" value="Unassembled WGS sequence"/>
</dbReference>
<dbReference type="InterPro" id="IPR021662">
    <property type="entry name" value="HnRNPA1/A2_C"/>
</dbReference>
<evidence type="ECO:0000259" key="2">
    <source>
        <dbReference type="Pfam" id="PF11627"/>
    </source>
</evidence>
<evidence type="ECO:0000313" key="4">
    <source>
        <dbReference type="Proteomes" id="UP000386466"/>
    </source>
</evidence>
<feature type="region of interest" description="Disordered" evidence="1">
    <location>
        <begin position="35"/>
        <end position="84"/>
    </location>
</feature>
<feature type="domain" description="Heterogeneous nuclear ribonucleoprotein A1/A2 C-terminal" evidence="2">
    <location>
        <begin position="24"/>
        <end position="61"/>
    </location>
</feature>
<evidence type="ECO:0000313" key="3">
    <source>
        <dbReference type="EMBL" id="VFV22054.1"/>
    </source>
</evidence>
<name>A0A485MPK2_LYNPA</name>
<protein>
    <submittedName>
        <fullName evidence="3">Heterogeneous nuclear ribonucleoprotein a1</fullName>
    </submittedName>
</protein>
<dbReference type="Pfam" id="PF11627">
    <property type="entry name" value="HnRNPA1_LC"/>
    <property type="match status" value="1"/>
</dbReference>